<evidence type="ECO:0000256" key="9">
    <source>
        <dbReference type="SAM" id="Phobius"/>
    </source>
</evidence>
<evidence type="ECO:0000256" key="8">
    <source>
        <dbReference type="ARBA" id="ARBA00035655"/>
    </source>
</evidence>
<dbReference type="Pfam" id="PF04143">
    <property type="entry name" value="Sulf_transp"/>
    <property type="match status" value="1"/>
</dbReference>
<feature type="transmembrane region" description="Helical" evidence="9">
    <location>
        <begin position="125"/>
        <end position="143"/>
    </location>
</feature>
<evidence type="ECO:0000313" key="10">
    <source>
        <dbReference type="EMBL" id="MBA9078579.1"/>
    </source>
</evidence>
<evidence type="ECO:0000256" key="5">
    <source>
        <dbReference type="ARBA" id="ARBA00022692"/>
    </source>
</evidence>
<sequence length="186" mass="20169">MLEYLSQPWPWYVSGAVIAVVMGLLLFFGKSFGFSSNFRVICAACGAGKRVPFFDFNWREQRWNLLFLVGTVLGGWVSEAFLQNGQAVQISQATVQDLQALGFSAPRGLQPEELFGLEAVMSVKGFLLLLVGGLLIGFGTRYAGGCTSGHAISGLSNLQWPSLVAVIGFFLGGLITTHLLLPWLFS</sequence>
<evidence type="ECO:0000256" key="3">
    <source>
        <dbReference type="ARBA" id="ARBA00022475"/>
    </source>
</evidence>
<dbReference type="Proteomes" id="UP000563094">
    <property type="component" value="Unassembled WGS sequence"/>
</dbReference>
<protein>
    <recommendedName>
        <fullName evidence="12">YeeE/YedE family protein</fullName>
    </recommendedName>
</protein>
<name>A0A839GP59_9BACT</name>
<dbReference type="PANTHER" id="PTHR30574:SF1">
    <property type="entry name" value="SULPHUR TRANSPORT DOMAIN-CONTAINING PROTEIN"/>
    <property type="match status" value="1"/>
</dbReference>
<dbReference type="PANTHER" id="PTHR30574">
    <property type="entry name" value="INNER MEMBRANE PROTEIN YEDE"/>
    <property type="match status" value="1"/>
</dbReference>
<keyword evidence="3" id="KW-1003">Cell membrane</keyword>
<reference evidence="10 11" key="1">
    <citation type="submission" date="2020-08" db="EMBL/GenBank/DDBJ databases">
        <title>Genomic Encyclopedia of Type Strains, Phase IV (KMG-IV): sequencing the most valuable type-strain genomes for metagenomic binning, comparative biology and taxonomic classification.</title>
        <authorList>
            <person name="Goeker M."/>
        </authorList>
    </citation>
    <scope>NUCLEOTIDE SEQUENCE [LARGE SCALE GENOMIC DNA]</scope>
    <source>
        <strain evidence="10 11">DSM 29854</strain>
    </source>
</reference>
<keyword evidence="7 9" id="KW-0472">Membrane</keyword>
<feature type="transmembrane region" description="Helical" evidence="9">
    <location>
        <begin position="12"/>
        <end position="29"/>
    </location>
</feature>
<gene>
    <name evidence="10" type="ORF">FHS90_003309</name>
</gene>
<evidence type="ECO:0008006" key="12">
    <source>
        <dbReference type="Google" id="ProtNLM"/>
    </source>
</evidence>
<proteinExistence type="inferred from homology"/>
<evidence type="ECO:0000256" key="6">
    <source>
        <dbReference type="ARBA" id="ARBA00022989"/>
    </source>
</evidence>
<dbReference type="InterPro" id="IPR007272">
    <property type="entry name" value="Sulf_transp_TsuA/YedE"/>
</dbReference>
<evidence type="ECO:0000256" key="4">
    <source>
        <dbReference type="ARBA" id="ARBA00022519"/>
    </source>
</evidence>
<comment type="caution">
    <text evidence="10">The sequence shown here is derived from an EMBL/GenBank/DDBJ whole genome shotgun (WGS) entry which is preliminary data.</text>
</comment>
<dbReference type="AlphaFoldDB" id="A0A839GP59"/>
<organism evidence="10 11">
    <name type="scientific">Rufibacter quisquiliarum</name>
    <dbReference type="NCBI Taxonomy" id="1549639"/>
    <lineage>
        <taxon>Bacteria</taxon>
        <taxon>Pseudomonadati</taxon>
        <taxon>Bacteroidota</taxon>
        <taxon>Cytophagia</taxon>
        <taxon>Cytophagales</taxon>
        <taxon>Hymenobacteraceae</taxon>
        <taxon>Rufibacter</taxon>
    </lineage>
</organism>
<keyword evidence="4" id="KW-0997">Cell inner membrane</keyword>
<keyword evidence="5 9" id="KW-0812">Transmembrane</keyword>
<accession>A0A839GP59</accession>
<evidence type="ECO:0000256" key="7">
    <source>
        <dbReference type="ARBA" id="ARBA00023136"/>
    </source>
</evidence>
<comment type="subcellular location">
    <subcellularLocation>
        <location evidence="1">Cell inner membrane</location>
        <topology evidence="1">Multi-pass membrane protein</topology>
    </subcellularLocation>
</comment>
<evidence type="ECO:0000256" key="2">
    <source>
        <dbReference type="ARBA" id="ARBA00022448"/>
    </source>
</evidence>
<keyword evidence="11" id="KW-1185">Reference proteome</keyword>
<evidence type="ECO:0000256" key="1">
    <source>
        <dbReference type="ARBA" id="ARBA00004429"/>
    </source>
</evidence>
<feature type="transmembrane region" description="Helical" evidence="9">
    <location>
        <begin position="163"/>
        <end position="185"/>
    </location>
</feature>
<keyword evidence="2" id="KW-0813">Transport</keyword>
<dbReference type="EMBL" id="JACJIQ010000014">
    <property type="protein sequence ID" value="MBA9078579.1"/>
    <property type="molecule type" value="Genomic_DNA"/>
</dbReference>
<evidence type="ECO:0000313" key="11">
    <source>
        <dbReference type="Proteomes" id="UP000563094"/>
    </source>
</evidence>
<comment type="similarity">
    <text evidence="8">Belongs to the TsuA/YedE (TC 9.B.102) family.</text>
</comment>
<keyword evidence="6 9" id="KW-1133">Transmembrane helix</keyword>
<dbReference type="GO" id="GO:0005886">
    <property type="term" value="C:plasma membrane"/>
    <property type="evidence" value="ECO:0007669"/>
    <property type="project" value="UniProtKB-SubCell"/>
</dbReference>